<feature type="modified residue" description="N6-(pyridoxal phosphate)lysine" evidence="5">
    <location>
        <position position="207"/>
    </location>
</feature>
<gene>
    <name evidence="7" type="ORF">QNI22_35735</name>
</gene>
<protein>
    <submittedName>
        <fullName evidence="7">Cystathionine gamma-synthase family protein</fullName>
    </submittedName>
</protein>
<comment type="similarity">
    <text evidence="2 6">Belongs to the trans-sulfuration enzymes family.</text>
</comment>
<dbReference type="PANTHER" id="PTHR43797">
    <property type="entry name" value="HOMOCYSTEINE/CYSTEINE SYNTHASE"/>
    <property type="match status" value="1"/>
</dbReference>
<keyword evidence="3" id="KW-0808">Transferase</keyword>
<organism evidence="7 8">
    <name type="scientific">Xanthocytophaga agilis</name>
    <dbReference type="NCBI Taxonomy" id="3048010"/>
    <lineage>
        <taxon>Bacteria</taxon>
        <taxon>Pseudomonadati</taxon>
        <taxon>Bacteroidota</taxon>
        <taxon>Cytophagia</taxon>
        <taxon>Cytophagales</taxon>
        <taxon>Rhodocytophagaceae</taxon>
        <taxon>Xanthocytophaga</taxon>
    </lineage>
</organism>
<evidence type="ECO:0000256" key="4">
    <source>
        <dbReference type="ARBA" id="ARBA00022898"/>
    </source>
</evidence>
<dbReference type="GO" id="GO:0003961">
    <property type="term" value="F:O-acetylhomoserine aminocarboxypropyltransferase activity"/>
    <property type="evidence" value="ECO:0007669"/>
    <property type="project" value="TreeGrafter"/>
</dbReference>
<dbReference type="Gene3D" id="3.90.1150.10">
    <property type="entry name" value="Aspartate Aminotransferase, domain 1"/>
    <property type="match status" value="1"/>
</dbReference>
<evidence type="ECO:0000256" key="2">
    <source>
        <dbReference type="ARBA" id="ARBA00009077"/>
    </source>
</evidence>
<dbReference type="InterPro" id="IPR015424">
    <property type="entry name" value="PyrdxlP-dep_Trfase"/>
</dbReference>
<dbReference type="NCBIfam" id="NF004609">
    <property type="entry name" value="PRK05939.1"/>
    <property type="match status" value="1"/>
</dbReference>
<evidence type="ECO:0000256" key="1">
    <source>
        <dbReference type="ARBA" id="ARBA00001933"/>
    </source>
</evidence>
<evidence type="ECO:0000256" key="5">
    <source>
        <dbReference type="PIRSR" id="PIRSR001434-2"/>
    </source>
</evidence>
<evidence type="ECO:0000313" key="8">
    <source>
        <dbReference type="Proteomes" id="UP001232063"/>
    </source>
</evidence>
<dbReference type="Proteomes" id="UP001232063">
    <property type="component" value="Unassembled WGS sequence"/>
</dbReference>
<name>A0AAE3R902_9BACT</name>
<evidence type="ECO:0000313" key="7">
    <source>
        <dbReference type="EMBL" id="MDJ1506066.1"/>
    </source>
</evidence>
<dbReference type="GO" id="GO:0030170">
    <property type="term" value="F:pyridoxal phosphate binding"/>
    <property type="evidence" value="ECO:0007669"/>
    <property type="project" value="InterPro"/>
</dbReference>
<dbReference type="SUPFAM" id="SSF53383">
    <property type="entry name" value="PLP-dependent transferases"/>
    <property type="match status" value="1"/>
</dbReference>
<sequence>MNSQKGFTTRTLHSDRLAKPEFGALHQPVHNAVTWGYEQVEDLVNVFQNKAKGYAYSRQGNPTVSALEHKITQMEQGLATVAFATGMAAVSATLLALLKAGDHIIASSYLFGNTRSLMQTLMGMGLQISFVDATDGEQIKDAYQPNTRMVFVETIANPATQIADLAMIGMFCQEKGLVYVVDNTMASPYLFSPKAVQASLIIHSLTKYIGGHGNALGGSVTDTGLYHWASFPNIAPVLREQIKPELVGITQIRKRGLRDSGGTLSPEAAHHLSVGSETLALRMERACNNALALAEYLQSQPLIDKVYYPGLSTHPQNKLATQLFKRSGALMSFALQDQVDCLAFLNQLQLVIKSSNLGDTRTLAIPVAQTIFYELGAERRAEMQIPESMIRLSVGIEDIEDLIGDFEQAFGKMA</sequence>
<comment type="caution">
    <text evidence="7">The sequence shown here is derived from an EMBL/GenBank/DDBJ whole genome shotgun (WGS) entry which is preliminary data.</text>
</comment>
<dbReference type="GO" id="GO:0004124">
    <property type="term" value="F:cysteine synthase activity"/>
    <property type="evidence" value="ECO:0007669"/>
    <property type="project" value="TreeGrafter"/>
</dbReference>
<dbReference type="PIRSF" id="PIRSF001434">
    <property type="entry name" value="CGS"/>
    <property type="match status" value="1"/>
</dbReference>
<dbReference type="Pfam" id="PF01053">
    <property type="entry name" value="Cys_Met_Meta_PP"/>
    <property type="match status" value="1"/>
</dbReference>
<comment type="cofactor">
    <cofactor evidence="1 6">
        <name>pyridoxal 5'-phosphate</name>
        <dbReference type="ChEBI" id="CHEBI:597326"/>
    </cofactor>
</comment>
<reference evidence="7" key="1">
    <citation type="submission" date="2023-05" db="EMBL/GenBank/DDBJ databases">
        <authorList>
            <person name="Zhang X."/>
        </authorList>
    </citation>
    <scope>NUCLEOTIDE SEQUENCE</scope>
    <source>
        <strain evidence="7">BD1B2-1</strain>
    </source>
</reference>
<dbReference type="GO" id="GO:0005737">
    <property type="term" value="C:cytoplasm"/>
    <property type="evidence" value="ECO:0007669"/>
    <property type="project" value="TreeGrafter"/>
</dbReference>
<dbReference type="GO" id="GO:0019346">
    <property type="term" value="P:transsulfuration"/>
    <property type="evidence" value="ECO:0007669"/>
    <property type="project" value="InterPro"/>
</dbReference>
<dbReference type="PANTHER" id="PTHR43797:SF2">
    <property type="entry name" value="HOMOCYSTEINE_CYSTEINE SYNTHASE"/>
    <property type="match status" value="1"/>
</dbReference>
<dbReference type="FunFam" id="3.40.640.10:FF:000046">
    <property type="entry name" value="Cystathionine gamma-lyase"/>
    <property type="match status" value="1"/>
</dbReference>
<accession>A0AAE3R902</accession>
<dbReference type="InterPro" id="IPR015422">
    <property type="entry name" value="PyrdxlP-dep_Trfase_small"/>
</dbReference>
<dbReference type="EMBL" id="JASJOU010000020">
    <property type="protein sequence ID" value="MDJ1506066.1"/>
    <property type="molecule type" value="Genomic_DNA"/>
</dbReference>
<dbReference type="Gene3D" id="3.40.640.10">
    <property type="entry name" value="Type I PLP-dependent aspartate aminotransferase-like (Major domain)"/>
    <property type="match status" value="1"/>
</dbReference>
<proteinExistence type="inferred from homology"/>
<dbReference type="GO" id="GO:0006535">
    <property type="term" value="P:cysteine biosynthetic process from serine"/>
    <property type="evidence" value="ECO:0007669"/>
    <property type="project" value="TreeGrafter"/>
</dbReference>
<evidence type="ECO:0000256" key="3">
    <source>
        <dbReference type="ARBA" id="ARBA00022679"/>
    </source>
</evidence>
<dbReference type="InterPro" id="IPR006235">
    <property type="entry name" value="OAc-hSer/O-AcSer_sulfhydrylase"/>
</dbReference>
<keyword evidence="8" id="KW-1185">Reference proteome</keyword>
<dbReference type="GO" id="GO:0071269">
    <property type="term" value="P:L-homocysteine biosynthetic process"/>
    <property type="evidence" value="ECO:0007669"/>
    <property type="project" value="TreeGrafter"/>
</dbReference>
<dbReference type="InterPro" id="IPR000277">
    <property type="entry name" value="Cys/Met-Metab_PyrdxlP-dep_enz"/>
</dbReference>
<evidence type="ECO:0000256" key="6">
    <source>
        <dbReference type="RuleBase" id="RU362118"/>
    </source>
</evidence>
<dbReference type="RefSeq" id="WP_314518776.1">
    <property type="nucleotide sequence ID" value="NZ_JASJOU010000020.1"/>
</dbReference>
<dbReference type="InterPro" id="IPR015421">
    <property type="entry name" value="PyrdxlP-dep_Trfase_major"/>
</dbReference>
<dbReference type="AlphaFoldDB" id="A0AAE3R902"/>
<keyword evidence="4 5" id="KW-0663">Pyridoxal phosphate</keyword>